<evidence type="ECO:0000256" key="3">
    <source>
        <dbReference type="ARBA" id="ARBA00022448"/>
    </source>
</evidence>
<dbReference type="PANTHER" id="PTHR46157">
    <property type="entry name" value="K(+) EFFLUX ANTIPORTER 3, CHLOROPLASTIC"/>
    <property type="match status" value="1"/>
</dbReference>
<dbReference type="SUPFAM" id="SSF51735">
    <property type="entry name" value="NAD(P)-binding Rossmann-fold domains"/>
    <property type="match status" value="1"/>
</dbReference>
<dbReference type="GO" id="GO:1902600">
    <property type="term" value="P:proton transmembrane transport"/>
    <property type="evidence" value="ECO:0007669"/>
    <property type="project" value="InterPro"/>
</dbReference>
<feature type="domain" description="RCK N-terminal" evidence="13">
    <location>
        <begin position="394"/>
        <end position="510"/>
    </location>
</feature>
<name>A0A3P3QCS3_9GAMM</name>
<keyword evidence="4" id="KW-0050">Antiport</keyword>
<evidence type="ECO:0000256" key="11">
    <source>
        <dbReference type="SAM" id="MobiDB-lite"/>
    </source>
</evidence>
<reference evidence="14 15" key="1">
    <citation type="submission" date="2018-11" db="EMBL/GenBank/DDBJ databases">
        <title>Draft genome analysis of Rheinheimera mesophila isolated from an industrial waste site.</title>
        <authorList>
            <person name="Yu Q."/>
            <person name="Qi Y."/>
            <person name="Zhang H."/>
            <person name="Lu Y."/>
            <person name="Pu J."/>
        </authorList>
    </citation>
    <scope>NUCLEOTIDE SEQUENCE [LARGE SCALE GENOMIC DNA]</scope>
    <source>
        <strain evidence="14 15">IITR13</strain>
    </source>
</reference>
<dbReference type="InterPro" id="IPR003148">
    <property type="entry name" value="RCK_N"/>
</dbReference>
<feature type="transmembrane region" description="Helical" evidence="12">
    <location>
        <begin position="146"/>
        <end position="169"/>
    </location>
</feature>
<keyword evidence="5" id="KW-0633">Potassium transport</keyword>
<feature type="region of interest" description="Disordered" evidence="11">
    <location>
        <begin position="577"/>
        <end position="605"/>
    </location>
</feature>
<keyword evidence="7" id="KW-0630">Potassium</keyword>
<dbReference type="EMBL" id="RRCF01000005">
    <property type="protein sequence ID" value="RRJ19027.1"/>
    <property type="molecule type" value="Genomic_DNA"/>
</dbReference>
<evidence type="ECO:0000256" key="12">
    <source>
        <dbReference type="SAM" id="Phobius"/>
    </source>
</evidence>
<evidence type="ECO:0000256" key="2">
    <source>
        <dbReference type="ARBA" id="ARBA00005551"/>
    </source>
</evidence>
<feature type="compositionally biased region" description="Basic and acidic residues" evidence="11">
    <location>
        <begin position="577"/>
        <end position="589"/>
    </location>
</feature>
<dbReference type="InterPro" id="IPR004771">
    <property type="entry name" value="K/H_exchanger"/>
</dbReference>
<dbReference type="GO" id="GO:0005886">
    <property type="term" value="C:plasma membrane"/>
    <property type="evidence" value="ECO:0007669"/>
    <property type="project" value="TreeGrafter"/>
</dbReference>
<keyword evidence="9" id="KW-0406">Ion transport</keyword>
<dbReference type="GO" id="GO:0015297">
    <property type="term" value="F:antiporter activity"/>
    <property type="evidence" value="ECO:0007669"/>
    <property type="project" value="UniProtKB-KW"/>
</dbReference>
<evidence type="ECO:0000313" key="14">
    <source>
        <dbReference type="EMBL" id="RRJ19027.1"/>
    </source>
</evidence>
<keyword evidence="6 12" id="KW-0812">Transmembrane</keyword>
<dbReference type="Gene3D" id="3.40.50.720">
    <property type="entry name" value="NAD(P)-binding Rossmann-like Domain"/>
    <property type="match status" value="1"/>
</dbReference>
<protein>
    <submittedName>
        <fullName evidence="14">Glutathione-regulated potassium-efflux system protein KefC</fullName>
    </submittedName>
</protein>
<comment type="caution">
    <text evidence="14">The sequence shown here is derived from an EMBL/GenBank/DDBJ whole genome shotgun (WGS) entry which is preliminary data.</text>
</comment>
<gene>
    <name evidence="14" type="ORF">EIK76_15905</name>
</gene>
<feature type="transmembrane region" description="Helical" evidence="12">
    <location>
        <begin position="86"/>
        <end position="108"/>
    </location>
</feature>
<dbReference type="Gene3D" id="1.20.1530.20">
    <property type="match status" value="1"/>
</dbReference>
<keyword evidence="3" id="KW-0813">Transport</keyword>
<evidence type="ECO:0000256" key="1">
    <source>
        <dbReference type="ARBA" id="ARBA00004127"/>
    </source>
</evidence>
<accession>A0A3P3QCS3</accession>
<feature type="transmembrane region" description="Helical" evidence="12">
    <location>
        <begin position="181"/>
        <end position="201"/>
    </location>
</feature>
<sequence length="605" mass="65642">MHLNVLTYLMIYLAAMVLVVPLAKRFGLGVVLGYLLAGVALGPAGFAVASNTDDIKLLAELGVVLMLFTIGLELDAKKLWAMRHRVFLFGTLQVLVCALGIAAATYLLGLSYALVVFIGLALALSSTAVAVQLMKDRNLMGTHTGQSVFGALLLQDMVAIPLLIGVSLIAPSADTAEFKALPALAAVVAVILTGRYLIGYLLHWVAHYGSRELFVGLALLLVIGVMELMTLVGVSAGLGAFIAGVLLASSEFRHQLEADLEPFKGLFLGLFFITIGAGINIQLLSAEWPLLGMLLLLFVGLKLLLLYGVARLIKVAPPERLSYAVLLGQGSEFAFVLAALATAGALLSATEGAMLNLLIALSIALSPLLMKVLDTWSARQQHKPQHDTDVEASESPVIIAGFGRYGQILGRLLLANGIVPTVLDHDSDTIQTMTKFGFKVYYGDASRMDVLEAAGAAQAKVLVVAVDDVQAINAIVSNAKQHFPHLTLMARAKDVAHMYQLRQLGVSHIERELFEASLRQGRDVLTQLGMGHYEAKELADRFRAANYQLIDKMQLVREQQDEKNYIQLLRQSREELQRQLERESRDAPKRFQGVFLPPDEPQDKS</sequence>
<evidence type="ECO:0000256" key="10">
    <source>
        <dbReference type="ARBA" id="ARBA00023136"/>
    </source>
</evidence>
<evidence type="ECO:0000256" key="7">
    <source>
        <dbReference type="ARBA" id="ARBA00022958"/>
    </source>
</evidence>
<evidence type="ECO:0000313" key="15">
    <source>
        <dbReference type="Proteomes" id="UP000276260"/>
    </source>
</evidence>
<comment type="subcellular location">
    <subcellularLocation>
        <location evidence="1">Endomembrane system</location>
        <topology evidence="1">Multi-pass membrane protein</topology>
    </subcellularLocation>
</comment>
<feature type="transmembrane region" description="Helical" evidence="12">
    <location>
        <begin position="321"/>
        <end position="347"/>
    </location>
</feature>
<feature type="transmembrane region" description="Helical" evidence="12">
    <location>
        <begin position="6"/>
        <end position="23"/>
    </location>
</feature>
<dbReference type="InterPro" id="IPR038770">
    <property type="entry name" value="Na+/solute_symporter_sf"/>
</dbReference>
<evidence type="ECO:0000256" key="6">
    <source>
        <dbReference type="ARBA" id="ARBA00022692"/>
    </source>
</evidence>
<dbReference type="GO" id="GO:0008324">
    <property type="term" value="F:monoatomic cation transmembrane transporter activity"/>
    <property type="evidence" value="ECO:0007669"/>
    <property type="project" value="InterPro"/>
</dbReference>
<dbReference type="AlphaFoldDB" id="A0A3P3QCS3"/>
<keyword evidence="8 12" id="KW-1133">Transmembrane helix</keyword>
<evidence type="ECO:0000256" key="8">
    <source>
        <dbReference type="ARBA" id="ARBA00022989"/>
    </source>
</evidence>
<feature type="transmembrane region" description="Helical" evidence="12">
    <location>
        <begin position="353"/>
        <end position="373"/>
    </location>
</feature>
<evidence type="ECO:0000259" key="13">
    <source>
        <dbReference type="PROSITE" id="PS51201"/>
    </source>
</evidence>
<keyword evidence="10 12" id="KW-0472">Membrane</keyword>
<evidence type="ECO:0000256" key="5">
    <source>
        <dbReference type="ARBA" id="ARBA00022538"/>
    </source>
</evidence>
<feature type="transmembrane region" description="Helical" evidence="12">
    <location>
        <begin position="290"/>
        <end position="309"/>
    </location>
</feature>
<organism evidence="14 15">
    <name type="scientific">Rheinheimera mesophila</name>
    <dbReference type="NCBI Taxonomy" id="1547515"/>
    <lineage>
        <taxon>Bacteria</taxon>
        <taxon>Pseudomonadati</taxon>
        <taxon>Pseudomonadota</taxon>
        <taxon>Gammaproteobacteria</taxon>
        <taxon>Chromatiales</taxon>
        <taxon>Chromatiaceae</taxon>
        <taxon>Rheinheimera</taxon>
    </lineage>
</organism>
<dbReference type="Proteomes" id="UP000276260">
    <property type="component" value="Unassembled WGS sequence"/>
</dbReference>
<dbReference type="PROSITE" id="PS51201">
    <property type="entry name" value="RCK_N"/>
    <property type="match status" value="1"/>
</dbReference>
<proteinExistence type="inferred from homology"/>
<dbReference type="Pfam" id="PF02254">
    <property type="entry name" value="TrkA_N"/>
    <property type="match status" value="1"/>
</dbReference>
<dbReference type="GO" id="GO:0012505">
    <property type="term" value="C:endomembrane system"/>
    <property type="evidence" value="ECO:0007669"/>
    <property type="project" value="UniProtKB-SubCell"/>
</dbReference>
<feature type="transmembrane region" description="Helical" evidence="12">
    <location>
        <begin position="55"/>
        <end position="74"/>
    </location>
</feature>
<dbReference type="InterPro" id="IPR036291">
    <property type="entry name" value="NAD(P)-bd_dom_sf"/>
</dbReference>
<dbReference type="Pfam" id="PF00999">
    <property type="entry name" value="Na_H_Exchanger"/>
    <property type="match status" value="1"/>
</dbReference>
<dbReference type="FunFam" id="3.40.50.720:FF:000036">
    <property type="entry name" value="Glutathione-regulated potassium-efflux system protein KefB"/>
    <property type="match status" value="1"/>
</dbReference>
<keyword evidence="15" id="KW-1185">Reference proteome</keyword>
<dbReference type="NCBIfam" id="TIGR00932">
    <property type="entry name" value="2a37"/>
    <property type="match status" value="1"/>
</dbReference>
<feature type="transmembrane region" description="Helical" evidence="12">
    <location>
        <begin position="265"/>
        <end position="284"/>
    </location>
</feature>
<feature type="transmembrane region" description="Helical" evidence="12">
    <location>
        <begin position="213"/>
        <end position="230"/>
    </location>
</feature>
<dbReference type="InterPro" id="IPR006153">
    <property type="entry name" value="Cation/H_exchanger_TM"/>
</dbReference>
<comment type="similarity">
    <text evidence="2">Belongs to the monovalent cation:proton antiporter 2 (CPA2) transporter (TC 2.A.37) family.</text>
</comment>
<dbReference type="OrthoDB" id="9781411at2"/>
<evidence type="ECO:0000256" key="9">
    <source>
        <dbReference type="ARBA" id="ARBA00023065"/>
    </source>
</evidence>
<dbReference type="PANTHER" id="PTHR46157:SF4">
    <property type="entry name" value="K(+) EFFLUX ANTIPORTER 3, CHLOROPLASTIC"/>
    <property type="match status" value="1"/>
</dbReference>
<dbReference type="RefSeq" id="WP_046519208.1">
    <property type="nucleotide sequence ID" value="NZ_LAVS01000009.1"/>
</dbReference>
<feature type="transmembrane region" description="Helical" evidence="12">
    <location>
        <begin position="30"/>
        <end position="49"/>
    </location>
</feature>
<evidence type="ECO:0000256" key="4">
    <source>
        <dbReference type="ARBA" id="ARBA00022449"/>
    </source>
</evidence>
<dbReference type="GO" id="GO:0006813">
    <property type="term" value="P:potassium ion transport"/>
    <property type="evidence" value="ECO:0007669"/>
    <property type="project" value="UniProtKB-KW"/>
</dbReference>
<feature type="transmembrane region" description="Helical" evidence="12">
    <location>
        <begin position="114"/>
        <end position="134"/>
    </location>
</feature>